<dbReference type="Proteomes" id="UP001153069">
    <property type="component" value="Unassembled WGS sequence"/>
</dbReference>
<gene>
    <name evidence="1" type="ORF">SEMRO_780_G201440.1</name>
</gene>
<reference evidence="1" key="1">
    <citation type="submission" date="2020-06" db="EMBL/GenBank/DDBJ databases">
        <authorList>
            <consortium name="Plant Systems Biology data submission"/>
        </authorList>
    </citation>
    <scope>NUCLEOTIDE SEQUENCE</scope>
    <source>
        <strain evidence="1">D6</strain>
    </source>
</reference>
<dbReference type="EMBL" id="CAICTM010000779">
    <property type="protein sequence ID" value="CAB9516399.1"/>
    <property type="molecule type" value="Genomic_DNA"/>
</dbReference>
<protein>
    <submittedName>
        <fullName evidence="1">Uncharacterized protein</fullName>
    </submittedName>
</protein>
<accession>A0A9N8E9Q5</accession>
<proteinExistence type="predicted"/>
<comment type="caution">
    <text evidence="1">The sequence shown here is derived from an EMBL/GenBank/DDBJ whole genome shotgun (WGS) entry which is preliminary data.</text>
</comment>
<keyword evidence="2" id="KW-1185">Reference proteome</keyword>
<evidence type="ECO:0000313" key="1">
    <source>
        <dbReference type="EMBL" id="CAB9516399.1"/>
    </source>
</evidence>
<name>A0A9N8E9Q5_9STRA</name>
<sequence length="204" mass="22838">MNSERRIAAERAGSFDGGPSYKTIVELKPIDDIQNMGETRHIAIGFVTCDSIIRDYRGSATFDQIPGTPSFRFFIRGVRTERNDDGTMKDDDDSMNGGVIETMELRLTSRFEWYTKSQKIKGNETSGRIIRVKFLRSEEEQHANSIAQIDVIVPKSKNEDKGKLLELAMQYAASLVDANIAHLKLKEEEAKQLARSSSASGESV</sequence>
<dbReference type="AlphaFoldDB" id="A0A9N8E9Q5"/>
<organism evidence="1 2">
    <name type="scientific">Seminavis robusta</name>
    <dbReference type="NCBI Taxonomy" id="568900"/>
    <lineage>
        <taxon>Eukaryota</taxon>
        <taxon>Sar</taxon>
        <taxon>Stramenopiles</taxon>
        <taxon>Ochrophyta</taxon>
        <taxon>Bacillariophyta</taxon>
        <taxon>Bacillariophyceae</taxon>
        <taxon>Bacillariophycidae</taxon>
        <taxon>Naviculales</taxon>
        <taxon>Naviculaceae</taxon>
        <taxon>Seminavis</taxon>
    </lineage>
</organism>
<evidence type="ECO:0000313" key="2">
    <source>
        <dbReference type="Proteomes" id="UP001153069"/>
    </source>
</evidence>